<keyword evidence="1" id="KW-0378">Hydrolase</keyword>
<dbReference type="SUPFAM" id="SSF56784">
    <property type="entry name" value="HAD-like"/>
    <property type="match status" value="1"/>
</dbReference>
<evidence type="ECO:0000313" key="1">
    <source>
        <dbReference type="EMBL" id="EEW38101.1"/>
    </source>
</evidence>
<dbReference type="GO" id="GO:0006281">
    <property type="term" value="P:DNA repair"/>
    <property type="evidence" value="ECO:0007669"/>
    <property type="project" value="TreeGrafter"/>
</dbReference>
<dbReference type="GeneID" id="78411386"/>
<dbReference type="SFLD" id="SFLDS00003">
    <property type="entry name" value="Haloacid_Dehalogenase"/>
    <property type="match status" value="1"/>
</dbReference>
<dbReference type="PANTHER" id="PTHR43434">
    <property type="entry name" value="PHOSPHOGLYCOLATE PHOSPHATASE"/>
    <property type="match status" value="1"/>
</dbReference>
<dbReference type="RefSeq" id="WP_005605385.1">
    <property type="nucleotide sequence ID" value="NZ_CP102283.1"/>
</dbReference>
<gene>
    <name evidence="1" type="ORF">HMPREF0444_0345</name>
</gene>
<dbReference type="STRING" id="638301.HMPREF0444_0345"/>
<dbReference type="GO" id="GO:0005829">
    <property type="term" value="C:cytosol"/>
    <property type="evidence" value="ECO:0007669"/>
    <property type="project" value="TreeGrafter"/>
</dbReference>
<evidence type="ECO:0000313" key="2">
    <source>
        <dbReference type="Proteomes" id="UP000005926"/>
    </source>
</evidence>
<dbReference type="Proteomes" id="UP000005926">
    <property type="component" value="Unassembled WGS sequence"/>
</dbReference>
<protein>
    <submittedName>
        <fullName evidence="1">Haloacid dehalogenase-like hydrolase</fullName>
    </submittedName>
</protein>
<dbReference type="EMBL" id="ACKZ01000008">
    <property type="protein sequence ID" value="EEW38101.1"/>
    <property type="molecule type" value="Genomic_DNA"/>
</dbReference>
<dbReference type="HOGENOM" id="CLU_045011_19_3_9"/>
<proteinExistence type="predicted"/>
<accession>C8NEK0</accession>
<comment type="caution">
    <text evidence="1">The sequence shown here is derived from an EMBL/GenBank/DDBJ whole genome shotgun (WGS) entry which is preliminary data.</text>
</comment>
<dbReference type="Gene3D" id="1.10.150.240">
    <property type="entry name" value="Putative phosphatase, domain 2"/>
    <property type="match status" value="1"/>
</dbReference>
<dbReference type="GO" id="GO:0008967">
    <property type="term" value="F:phosphoglycolate phosphatase activity"/>
    <property type="evidence" value="ECO:0007669"/>
    <property type="project" value="TreeGrafter"/>
</dbReference>
<name>C8NEK0_9LACT</name>
<keyword evidence="2" id="KW-1185">Reference proteome</keyword>
<dbReference type="eggNOG" id="COG0546">
    <property type="taxonomic scope" value="Bacteria"/>
</dbReference>
<dbReference type="InterPro" id="IPR050155">
    <property type="entry name" value="HAD-like_hydrolase_sf"/>
</dbReference>
<dbReference type="InterPro" id="IPR023214">
    <property type="entry name" value="HAD_sf"/>
</dbReference>
<dbReference type="AlphaFoldDB" id="C8NEK0"/>
<dbReference type="Pfam" id="PF13419">
    <property type="entry name" value="HAD_2"/>
    <property type="match status" value="1"/>
</dbReference>
<organism evidence="1 2">
    <name type="scientific">Granulicatella adiacens ATCC 49175</name>
    <dbReference type="NCBI Taxonomy" id="638301"/>
    <lineage>
        <taxon>Bacteria</taxon>
        <taxon>Bacillati</taxon>
        <taxon>Bacillota</taxon>
        <taxon>Bacilli</taxon>
        <taxon>Lactobacillales</taxon>
        <taxon>Carnobacteriaceae</taxon>
        <taxon>Granulicatella</taxon>
    </lineage>
</organism>
<dbReference type="SFLD" id="SFLDG01129">
    <property type="entry name" value="C1.5:_HAD__Beta-PGM__Phosphata"/>
    <property type="match status" value="1"/>
</dbReference>
<dbReference type="Gene3D" id="3.40.50.1000">
    <property type="entry name" value="HAD superfamily/HAD-like"/>
    <property type="match status" value="1"/>
</dbReference>
<dbReference type="InterPro" id="IPR036412">
    <property type="entry name" value="HAD-like_sf"/>
</dbReference>
<dbReference type="InterPro" id="IPR041492">
    <property type="entry name" value="HAD_2"/>
</dbReference>
<reference evidence="1 2" key="1">
    <citation type="submission" date="2009-08" db="EMBL/GenBank/DDBJ databases">
        <authorList>
            <person name="Muzny D."/>
            <person name="Qin X."/>
            <person name="Deng J."/>
            <person name="Jiang H."/>
            <person name="Liu Y."/>
            <person name="Qu J."/>
            <person name="Song X.-Z."/>
            <person name="Zhang L."/>
            <person name="Thornton R."/>
            <person name="Coyle M."/>
            <person name="Francisco L."/>
            <person name="Jackson L."/>
            <person name="Javaid M."/>
            <person name="Korchina V."/>
            <person name="Kovar C."/>
            <person name="Mata R."/>
            <person name="Mathew T."/>
            <person name="Ngo R."/>
            <person name="Nguyen L."/>
            <person name="Nguyen N."/>
            <person name="Okwuonu G."/>
            <person name="Ongeri F."/>
            <person name="Pham C."/>
            <person name="Simmons D."/>
            <person name="Wilczek-Boney K."/>
            <person name="Hale W."/>
            <person name="Jakkamsetti A."/>
            <person name="Pham P."/>
            <person name="Ruth R."/>
            <person name="San Lucas F."/>
            <person name="Warren J."/>
            <person name="Zhang J."/>
            <person name="Zhao Z."/>
            <person name="Zhou C."/>
            <person name="Zhu D."/>
            <person name="Lee S."/>
            <person name="Bess C."/>
            <person name="Blankenburg K."/>
            <person name="Forbes L."/>
            <person name="Fu Q."/>
            <person name="Gubbala S."/>
            <person name="Hirani K."/>
            <person name="Jayaseelan J.C."/>
            <person name="Lara F."/>
            <person name="Munidasa M."/>
            <person name="Palculict T."/>
            <person name="Patil S."/>
            <person name="Pu L.-L."/>
            <person name="Saada N."/>
            <person name="Tang L."/>
            <person name="Weissenberger G."/>
            <person name="Zhu Y."/>
            <person name="Hemphill L."/>
            <person name="Shang Y."/>
            <person name="Youmans B."/>
            <person name="Ayvaz T."/>
            <person name="Ross M."/>
            <person name="Santibanez J."/>
            <person name="Aqrawi P."/>
            <person name="Gross S."/>
            <person name="Joshi V."/>
            <person name="Fowler G."/>
            <person name="Nazareth L."/>
            <person name="Reid J."/>
            <person name="Worley K."/>
            <person name="Petrosino J."/>
            <person name="Highlander S."/>
            <person name="Gibbs R."/>
        </authorList>
    </citation>
    <scope>NUCLEOTIDE SEQUENCE [LARGE SCALE GENOMIC DNA]</scope>
    <source>
        <strain evidence="1 2">ATCC 49175</strain>
    </source>
</reference>
<dbReference type="InterPro" id="IPR023198">
    <property type="entry name" value="PGP-like_dom2"/>
</dbReference>
<sequence length="243" mass="27497">MTMKFLDYLNHNQIKVLIFDKDGTLTDTSALWLEPTLQVIEALLARNGMRLDKEENRTLYGKLGITSSEIIENSVIASGSVRDMLEVIAQFGEFDIEENYQFTVQFFYQYITSNPDKIIALGNVKKTLQRFKELGFMLALVTNDSKLPTKAVLEVLKVESLFDFIGTTDEFPSKPAIDSLKSISENYHVAFNEMIYIGDSAIDEEFASHTAGFVAVVNNEDNENCFKTAFVKVNSIEELIKEN</sequence>
<dbReference type="PANTHER" id="PTHR43434:SF1">
    <property type="entry name" value="PHOSPHOGLYCOLATE PHOSPHATASE"/>
    <property type="match status" value="1"/>
</dbReference>